<reference evidence="1" key="1">
    <citation type="submission" date="2024-03" db="EMBL/GenBank/DDBJ databases">
        <title>WGS assembly of Saponaria officinalis var. Norfolk2.</title>
        <authorList>
            <person name="Jenkins J."/>
            <person name="Shu S."/>
            <person name="Grimwood J."/>
            <person name="Barry K."/>
            <person name="Goodstein D."/>
            <person name="Schmutz J."/>
            <person name="Leebens-Mack J."/>
            <person name="Osbourn A."/>
        </authorList>
    </citation>
    <scope>NUCLEOTIDE SEQUENCE [LARGE SCALE GENOMIC DNA]</scope>
    <source>
        <strain evidence="1">JIC</strain>
    </source>
</reference>
<dbReference type="Proteomes" id="UP001443914">
    <property type="component" value="Unassembled WGS sequence"/>
</dbReference>
<protein>
    <submittedName>
        <fullName evidence="1">Uncharacterized protein</fullName>
    </submittedName>
</protein>
<organism evidence="1 2">
    <name type="scientific">Saponaria officinalis</name>
    <name type="common">Common soapwort</name>
    <name type="synonym">Lychnis saponaria</name>
    <dbReference type="NCBI Taxonomy" id="3572"/>
    <lineage>
        <taxon>Eukaryota</taxon>
        <taxon>Viridiplantae</taxon>
        <taxon>Streptophyta</taxon>
        <taxon>Embryophyta</taxon>
        <taxon>Tracheophyta</taxon>
        <taxon>Spermatophyta</taxon>
        <taxon>Magnoliopsida</taxon>
        <taxon>eudicotyledons</taxon>
        <taxon>Gunneridae</taxon>
        <taxon>Pentapetalae</taxon>
        <taxon>Caryophyllales</taxon>
        <taxon>Caryophyllaceae</taxon>
        <taxon>Caryophylleae</taxon>
        <taxon>Saponaria</taxon>
    </lineage>
</organism>
<evidence type="ECO:0000313" key="2">
    <source>
        <dbReference type="Proteomes" id="UP001443914"/>
    </source>
</evidence>
<name>A0AAW1LHS8_SAPOF</name>
<keyword evidence="2" id="KW-1185">Reference proteome</keyword>
<evidence type="ECO:0000313" key="1">
    <source>
        <dbReference type="EMBL" id="KAK9734589.1"/>
    </source>
</evidence>
<gene>
    <name evidence="1" type="ORF">RND81_04G150100</name>
</gene>
<accession>A0AAW1LHS8</accession>
<dbReference type="AlphaFoldDB" id="A0AAW1LHS8"/>
<sequence length="146" mass="16831">MFTCLRLGEGEVTLNHPTETTMRLGNNAKAITLFRVHRLYFGASYGGDVNLGVKGKLGIEILRNAIVNTWFNGIKREDFLTVCIHISKPVRYQFFVDRMRTYISKNLYQQVDITRAMKLAIKGWEDISEDIQNHLILQTPFSYSRA</sequence>
<comment type="caution">
    <text evidence="1">The sequence shown here is derived from an EMBL/GenBank/DDBJ whole genome shotgun (WGS) entry which is preliminary data.</text>
</comment>
<dbReference type="EMBL" id="JBDFQZ010000004">
    <property type="protein sequence ID" value="KAK9734589.1"/>
    <property type="molecule type" value="Genomic_DNA"/>
</dbReference>
<proteinExistence type="predicted"/>